<name>A0A914HYA5_GLORO</name>
<accession>A0A914HYA5</accession>
<sequence length="239" mass="25733">MASFVHQTSRSLLFIVAFLLIIGCCFGEDDQGPRSKSSTESSTTTSSKAETNESGMKKKPNVLLYVLIGVLAFVIVLLVIIVVLVVLLCQRRRRRSRDSTYGETESAATSYSLESVLPTRTKPKGAGVPTKAKGYGVQTKAMEAGATMPKDSRWVPREFRSNMPMPKEKLESFWPAATRAKGAATVNATAGRTMAKGTGTDVHQTFSRGDLKTKGAATTAKASAGHTKTTSSNSNVYVW</sequence>
<feature type="region of interest" description="Disordered" evidence="1">
    <location>
        <begin position="112"/>
        <end position="133"/>
    </location>
</feature>
<keyword evidence="2" id="KW-0472">Membrane</keyword>
<evidence type="ECO:0000256" key="3">
    <source>
        <dbReference type="SAM" id="SignalP"/>
    </source>
</evidence>
<feature type="transmembrane region" description="Helical" evidence="2">
    <location>
        <begin position="62"/>
        <end position="89"/>
    </location>
</feature>
<feature type="region of interest" description="Disordered" evidence="1">
    <location>
        <begin position="30"/>
        <end position="53"/>
    </location>
</feature>
<organism evidence="4 5">
    <name type="scientific">Globodera rostochiensis</name>
    <name type="common">Golden nematode worm</name>
    <name type="synonym">Heterodera rostochiensis</name>
    <dbReference type="NCBI Taxonomy" id="31243"/>
    <lineage>
        <taxon>Eukaryota</taxon>
        <taxon>Metazoa</taxon>
        <taxon>Ecdysozoa</taxon>
        <taxon>Nematoda</taxon>
        <taxon>Chromadorea</taxon>
        <taxon>Rhabditida</taxon>
        <taxon>Tylenchina</taxon>
        <taxon>Tylenchomorpha</taxon>
        <taxon>Tylenchoidea</taxon>
        <taxon>Heteroderidae</taxon>
        <taxon>Heteroderinae</taxon>
        <taxon>Globodera</taxon>
    </lineage>
</organism>
<feature type="signal peptide" evidence="3">
    <location>
        <begin position="1"/>
        <end position="27"/>
    </location>
</feature>
<keyword evidence="3" id="KW-0732">Signal</keyword>
<evidence type="ECO:0000256" key="1">
    <source>
        <dbReference type="SAM" id="MobiDB-lite"/>
    </source>
</evidence>
<evidence type="ECO:0000313" key="4">
    <source>
        <dbReference type="Proteomes" id="UP000887572"/>
    </source>
</evidence>
<feature type="chain" id="PRO_5037574605" evidence="3">
    <location>
        <begin position="28"/>
        <end position="239"/>
    </location>
</feature>
<feature type="region of interest" description="Disordered" evidence="1">
    <location>
        <begin position="195"/>
        <end position="239"/>
    </location>
</feature>
<proteinExistence type="predicted"/>
<evidence type="ECO:0000313" key="5">
    <source>
        <dbReference type="WBParaSite" id="Gr19_v10_g56.t1"/>
    </source>
</evidence>
<dbReference type="AlphaFoldDB" id="A0A914HYA5"/>
<dbReference type="Proteomes" id="UP000887572">
    <property type="component" value="Unplaced"/>
</dbReference>
<keyword evidence="2" id="KW-0812">Transmembrane</keyword>
<dbReference type="WBParaSite" id="Gr19_v10_g56.t1">
    <property type="protein sequence ID" value="Gr19_v10_g56.t1"/>
    <property type="gene ID" value="Gr19_v10_g56"/>
</dbReference>
<evidence type="ECO:0000256" key="2">
    <source>
        <dbReference type="SAM" id="Phobius"/>
    </source>
</evidence>
<reference evidence="5" key="1">
    <citation type="submission" date="2022-11" db="UniProtKB">
        <authorList>
            <consortium name="WormBaseParasite"/>
        </authorList>
    </citation>
    <scope>IDENTIFICATION</scope>
</reference>
<keyword evidence="2" id="KW-1133">Transmembrane helix</keyword>
<protein>
    <submittedName>
        <fullName evidence="5">Uncharacterized protein</fullName>
    </submittedName>
</protein>
<keyword evidence="4" id="KW-1185">Reference proteome</keyword>
<feature type="compositionally biased region" description="Low complexity" evidence="1">
    <location>
        <begin position="35"/>
        <end position="53"/>
    </location>
</feature>
<feature type="compositionally biased region" description="Low complexity" evidence="1">
    <location>
        <begin position="214"/>
        <end position="232"/>
    </location>
</feature>